<proteinExistence type="predicted"/>
<dbReference type="EMBL" id="JAZHFS010000033">
    <property type="protein sequence ID" value="MEF2114899.1"/>
    <property type="molecule type" value="Genomic_DNA"/>
</dbReference>
<reference evidence="1 2" key="1">
    <citation type="submission" date="2023-11" db="EMBL/GenBank/DDBJ databases">
        <title>Draft genome sequence of a psychrophilic Clostridium strain from permafrost water brine.</title>
        <authorList>
            <person name="Shcherbakova V.A."/>
            <person name="Trubitsyn V.E."/>
            <person name="Zakharyuk A.G."/>
        </authorList>
    </citation>
    <scope>NUCLEOTIDE SEQUENCE [LARGE SCALE GENOMIC DNA]</scope>
    <source>
        <strain evidence="1 2">14F</strain>
    </source>
</reference>
<evidence type="ECO:0000313" key="1">
    <source>
        <dbReference type="EMBL" id="MEF2114899.1"/>
    </source>
</evidence>
<dbReference type="RefSeq" id="WP_216247904.1">
    <property type="nucleotide sequence ID" value="NZ_JAZHFS010000033.1"/>
</dbReference>
<sequence length="163" mass="18987">MNELKRTEILTLEFAKEVCNNFNQLCYKYRLDFEKETLVLTDMDEETSKEVVALDDMKLFRLKDEAVYIEFDADKDDYNCCEINDFGLTLLRKLILESEKNDSTSCCVPKLKLQNSMSALGNASQSTLSSKIQDFAELKTYLPEALIQKHKELYEMVEKSLRH</sequence>
<gene>
    <name evidence="1" type="ORF">SJI18_21660</name>
</gene>
<dbReference type="Proteomes" id="UP001498469">
    <property type="component" value="Unassembled WGS sequence"/>
</dbReference>
<organism evidence="1 2">
    <name type="scientific">Clostridium frigoriphilum</name>
    <dbReference type="NCBI Taxonomy" id="443253"/>
    <lineage>
        <taxon>Bacteria</taxon>
        <taxon>Bacillati</taxon>
        <taxon>Bacillota</taxon>
        <taxon>Clostridia</taxon>
        <taxon>Eubacteriales</taxon>
        <taxon>Clostridiaceae</taxon>
        <taxon>Clostridium</taxon>
    </lineage>
</organism>
<protein>
    <submittedName>
        <fullName evidence="1">Uncharacterized protein</fullName>
    </submittedName>
</protein>
<name>A0ABU7UV67_9CLOT</name>
<accession>A0ABU7UV67</accession>
<comment type="caution">
    <text evidence="1">The sequence shown here is derived from an EMBL/GenBank/DDBJ whole genome shotgun (WGS) entry which is preliminary data.</text>
</comment>
<keyword evidence="2" id="KW-1185">Reference proteome</keyword>
<evidence type="ECO:0000313" key="2">
    <source>
        <dbReference type="Proteomes" id="UP001498469"/>
    </source>
</evidence>